<sequence length="574" mass="63236">MASKGFIDWRGNPINKERHGGIRASLFILFMQMVLSLVYVSNSLNLVIYLVGTMHMGVAKTTTISTNSSGSTAAFALLGAFISDSYVSRFKTILIFVPLIILGFILLTIQAHNPSLQPPYCNPLGQVSACEQVRGSKLVLLYLGIYAFALGEGGQRACMASFGGDQFDSEDPDELRHQSSFFNWFTFGISLGGFVGVLLIVWLQTKKGWDYGFGISALVIFIGLVVLVSGFPFYRNQKPNGSPLTRMAQVFVAAFKKRDQVMHEAIELEQGSEEKLDTEMLSRTKGLKFLDKASIDINGSSGPWSLCTTTQVEETKIIVRLIPLILSSTLNYIPFLMLIAFSVQQGTTMNTRLGKIHISPANLFLIPVIFQMVFLAAYDWLFVPLARRITGHSSGITPLQRVGAGCVSVIAASVVAAIVEKKRLNLVEENGLQNVPAGVPMSLFWLSWQFLILGITDVTTFVGLLEFYNTEVSSGMKSMGTAITWCVTGLASWLSTFLVKAVNKATRQGSKEGTGWIEGSTLNSSRLDRFYWLLSVLAVVGFLLHLFCAHMYVYRPQRTNNSAKGQVHQREGED</sequence>
<dbReference type="Gene3D" id="1.20.1250.20">
    <property type="entry name" value="MFS general substrate transporter like domains"/>
    <property type="match status" value="1"/>
</dbReference>
<dbReference type="GO" id="GO:0016020">
    <property type="term" value="C:membrane"/>
    <property type="evidence" value="ECO:0007669"/>
    <property type="project" value="UniProtKB-SubCell"/>
</dbReference>
<protein>
    <submittedName>
        <fullName evidence="7">Protein NRT1/ PTR FAMILY 4.5-like isoform X2</fullName>
    </submittedName>
</protein>
<feature type="transmembrane region" description="Helical" evidence="6">
    <location>
        <begin position="530"/>
        <end position="554"/>
    </location>
</feature>
<keyword evidence="5 6" id="KW-0472">Membrane</keyword>
<feature type="transmembrane region" description="Helical" evidence="6">
    <location>
        <begin position="181"/>
        <end position="205"/>
    </location>
</feature>
<evidence type="ECO:0000256" key="2">
    <source>
        <dbReference type="ARBA" id="ARBA00005982"/>
    </source>
</evidence>
<dbReference type="PANTHER" id="PTHR11654">
    <property type="entry name" value="OLIGOPEPTIDE TRANSPORTER-RELATED"/>
    <property type="match status" value="1"/>
</dbReference>
<dbReference type="GO" id="GO:0022857">
    <property type="term" value="F:transmembrane transporter activity"/>
    <property type="evidence" value="ECO:0007669"/>
    <property type="project" value="InterPro"/>
</dbReference>
<evidence type="ECO:0000256" key="6">
    <source>
        <dbReference type="SAM" id="Phobius"/>
    </source>
</evidence>
<comment type="caution">
    <text evidence="7">The sequence shown here is derived from an EMBL/GenBank/DDBJ whole genome shotgun (WGS) entry which is preliminary data.</text>
</comment>
<dbReference type="Proteomes" id="UP001140949">
    <property type="component" value="Unassembled WGS sequence"/>
</dbReference>
<name>A0AAX6FP94_IRIPA</name>
<evidence type="ECO:0000313" key="8">
    <source>
        <dbReference type="Proteomes" id="UP001140949"/>
    </source>
</evidence>
<dbReference type="SUPFAM" id="SSF103473">
    <property type="entry name" value="MFS general substrate transporter"/>
    <property type="match status" value="1"/>
</dbReference>
<feature type="transmembrane region" description="Helical" evidence="6">
    <location>
        <begin position="321"/>
        <end position="343"/>
    </location>
</feature>
<dbReference type="AlphaFoldDB" id="A0AAX6FP94"/>
<evidence type="ECO:0000256" key="5">
    <source>
        <dbReference type="ARBA" id="ARBA00023136"/>
    </source>
</evidence>
<reference evidence="7" key="1">
    <citation type="journal article" date="2023" name="GigaByte">
        <title>Genome assembly of the bearded iris, Iris pallida Lam.</title>
        <authorList>
            <person name="Bruccoleri R.E."/>
            <person name="Oakeley E.J."/>
            <person name="Faust A.M.E."/>
            <person name="Altorfer M."/>
            <person name="Dessus-Babus S."/>
            <person name="Burckhardt D."/>
            <person name="Oertli M."/>
            <person name="Naumann U."/>
            <person name="Petersen F."/>
            <person name="Wong J."/>
        </authorList>
    </citation>
    <scope>NUCLEOTIDE SEQUENCE</scope>
    <source>
        <strain evidence="7">GSM-AAB239-AS_SAM_17_03QT</strain>
    </source>
</reference>
<feature type="transmembrane region" description="Helical" evidence="6">
    <location>
        <begin position="64"/>
        <end position="81"/>
    </location>
</feature>
<reference evidence="7" key="2">
    <citation type="submission" date="2023-04" db="EMBL/GenBank/DDBJ databases">
        <authorList>
            <person name="Bruccoleri R.E."/>
            <person name="Oakeley E.J."/>
            <person name="Faust A.-M."/>
            <person name="Dessus-Babus S."/>
            <person name="Altorfer M."/>
            <person name="Burckhardt D."/>
            <person name="Oertli M."/>
            <person name="Naumann U."/>
            <person name="Petersen F."/>
            <person name="Wong J."/>
        </authorList>
    </citation>
    <scope>NUCLEOTIDE SEQUENCE</scope>
    <source>
        <strain evidence="7">GSM-AAB239-AS_SAM_17_03QT</strain>
        <tissue evidence="7">Leaf</tissue>
    </source>
</reference>
<dbReference type="InterPro" id="IPR000109">
    <property type="entry name" value="POT_fam"/>
</dbReference>
<keyword evidence="8" id="KW-1185">Reference proteome</keyword>
<evidence type="ECO:0000313" key="7">
    <source>
        <dbReference type="EMBL" id="KAJ6817845.1"/>
    </source>
</evidence>
<feature type="transmembrane region" description="Helical" evidence="6">
    <location>
        <begin position="363"/>
        <end position="381"/>
    </location>
</feature>
<dbReference type="Pfam" id="PF00854">
    <property type="entry name" value="PTR2"/>
    <property type="match status" value="1"/>
</dbReference>
<evidence type="ECO:0000256" key="3">
    <source>
        <dbReference type="ARBA" id="ARBA00022692"/>
    </source>
</evidence>
<keyword evidence="3 6" id="KW-0812">Transmembrane</keyword>
<evidence type="ECO:0000256" key="1">
    <source>
        <dbReference type="ARBA" id="ARBA00004141"/>
    </source>
</evidence>
<accession>A0AAX6FP94</accession>
<feature type="transmembrane region" description="Helical" evidence="6">
    <location>
        <begin position="480"/>
        <end position="499"/>
    </location>
</feature>
<gene>
    <name evidence="7" type="ORF">M6B38_409455</name>
</gene>
<feature type="transmembrane region" description="Helical" evidence="6">
    <location>
        <begin position="26"/>
        <end position="52"/>
    </location>
</feature>
<proteinExistence type="inferred from homology"/>
<organism evidence="7 8">
    <name type="scientific">Iris pallida</name>
    <name type="common">Sweet iris</name>
    <dbReference type="NCBI Taxonomy" id="29817"/>
    <lineage>
        <taxon>Eukaryota</taxon>
        <taxon>Viridiplantae</taxon>
        <taxon>Streptophyta</taxon>
        <taxon>Embryophyta</taxon>
        <taxon>Tracheophyta</taxon>
        <taxon>Spermatophyta</taxon>
        <taxon>Magnoliopsida</taxon>
        <taxon>Liliopsida</taxon>
        <taxon>Asparagales</taxon>
        <taxon>Iridaceae</taxon>
        <taxon>Iridoideae</taxon>
        <taxon>Irideae</taxon>
        <taxon>Iris</taxon>
    </lineage>
</organism>
<feature type="transmembrane region" description="Helical" evidence="6">
    <location>
        <begin position="93"/>
        <end position="112"/>
    </location>
</feature>
<comment type="similarity">
    <text evidence="2">Belongs to the major facilitator superfamily. Proton-dependent oligopeptide transporter (POT/PTR) (TC 2.A.17) family.</text>
</comment>
<feature type="transmembrane region" description="Helical" evidence="6">
    <location>
        <begin position="446"/>
        <end position="468"/>
    </location>
</feature>
<comment type="subcellular location">
    <subcellularLocation>
        <location evidence="1">Membrane</location>
        <topology evidence="1">Multi-pass membrane protein</topology>
    </subcellularLocation>
</comment>
<dbReference type="InterPro" id="IPR036259">
    <property type="entry name" value="MFS_trans_sf"/>
</dbReference>
<feature type="transmembrane region" description="Helical" evidence="6">
    <location>
        <begin position="211"/>
        <end position="234"/>
    </location>
</feature>
<dbReference type="EMBL" id="JANAVB010027598">
    <property type="protein sequence ID" value="KAJ6817845.1"/>
    <property type="molecule type" value="Genomic_DNA"/>
</dbReference>
<keyword evidence="4 6" id="KW-1133">Transmembrane helix</keyword>
<feature type="transmembrane region" description="Helical" evidence="6">
    <location>
        <begin position="402"/>
        <end position="419"/>
    </location>
</feature>
<evidence type="ECO:0000256" key="4">
    <source>
        <dbReference type="ARBA" id="ARBA00022989"/>
    </source>
</evidence>